<dbReference type="Gene3D" id="3.90.850.10">
    <property type="entry name" value="Fumarylacetoacetase-like, C-terminal domain"/>
    <property type="match status" value="1"/>
</dbReference>
<dbReference type="SUPFAM" id="SSF56529">
    <property type="entry name" value="FAH"/>
    <property type="match status" value="1"/>
</dbReference>
<evidence type="ECO:0000256" key="1">
    <source>
        <dbReference type="ARBA" id="ARBA00010211"/>
    </source>
</evidence>
<keyword evidence="9" id="KW-0413">Isomerase</keyword>
<feature type="domain" description="Fumarylacetoacetase-like C-terminal" evidence="8">
    <location>
        <begin position="50"/>
        <end position="245"/>
    </location>
</feature>
<dbReference type="Proteomes" id="UP000028006">
    <property type="component" value="Unassembled WGS sequence"/>
</dbReference>
<dbReference type="GO" id="GO:0046872">
    <property type="term" value="F:metal ion binding"/>
    <property type="evidence" value="ECO:0007669"/>
    <property type="project" value="UniProtKB-KW"/>
</dbReference>
<name>A0A081MZJ9_9GAMM</name>
<evidence type="ECO:0000256" key="6">
    <source>
        <dbReference type="ARBA" id="ARBA00060569"/>
    </source>
</evidence>
<evidence type="ECO:0000256" key="2">
    <source>
        <dbReference type="ARBA" id="ARBA00022723"/>
    </source>
</evidence>
<dbReference type="FunFam" id="3.90.850.10:FF:000002">
    <property type="entry name" value="2-hydroxyhepta-2,4-diene-1,7-dioate isomerase"/>
    <property type="match status" value="1"/>
</dbReference>
<dbReference type="EMBL" id="JOKG01000006">
    <property type="protein sequence ID" value="KEQ11622.1"/>
    <property type="molecule type" value="Genomic_DNA"/>
</dbReference>
<dbReference type="InterPro" id="IPR036663">
    <property type="entry name" value="Fumarylacetoacetase_C_sf"/>
</dbReference>
<protein>
    <submittedName>
        <fullName evidence="9">2-hydroxyhepta-2,4-diene-1,7-dioate isomerase</fullName>
    </submittedName>
</protein>
<evidence type="ECO:0000256" key="3">
    <source>
        <dbReference type="ARBA" id="ARBA00051258"/>
    </source>
</evidence>
<keyword evidence="10" id="KW-1185">Reference proteome</keyword>
<dbReference type="GO" id="GO:0008704">
    <property type="term" value="F:5-carboxymethyl-2-hydroxymuconate delta-isomerase activity"/>
    <property type="evidence" value="ECO:0007669"/>
    <property type="project" value="UniProtKB-EC"/>
</dbReference>
<dbReference type="PANTHER" id="PTHR11820">
    <property type="entry name" value="ACYLPYRUVASE"/>
    <property type="match status" value="1"/>
</dbReference>
<evidence type="ECO:0000313" key="10">
    <source>
        <dbReference type="Proteomes" id="UP000028006"/>
    </source>
</evidence>
<comment type="caution">
    <text evidence="9">The sequence shown here is derived from an EMBL/GenBank/DDBJ whole genome shotgun (WGS) entry which is preliminary data.</text>
</comment>
<accession>A0A081MZJ9</accession>
<dbReference type="AlphaFoldDB" id="A0A081MZJ9"/>
<comment type="catalytic activity">
    <reaction evidence="4">
        <text>(2E,4Z)-5-hydroxypenta-2,4-diene-1,2,5-tricarboxylate = (3E,5R)-5-carboxy-2-oxohept-3-enedioate</text>
        <dbReference type="Rhea" id="RHEA:18813"/>
        <dbReference type="ChEBI" id="CHEBI:47961"/>
        <dbReference type="ChEBI" id="CHEBI:87491"/>
        <dbReference type="EC" id="5.3.3.10"/>
    </reaction>
</comment>
<proteinExistence type="inferred from homology"/>
<dbReference type="NCBIfam" id="TIGR02303">
    <property type="entry name" value="HpaG-C-term"/>
    <property type="match status" value="1"/>
</dbReference>
<dbReference type="InterPro" id="IPR011234">
    <property type="entry name" value="Fumarylacetoacetase-like_C"/>
</dbReference>
<dbReference type="InterPro" id="IPR012684">
    <property type="entry name" value="HPA_isomer/decarb_C"/>
</dbReference>
<sequence length="258" mass="29035">MKHARVEIDGVIEQVTCEDSNPDNYQVTTRDGRQYSEHEVTWLAPQSGVIIGLALNYADHAAELDFDKPESPILFVKSPSSTNAHNQKAYRPDHVNYMHYESELVVVIGKSASKVKAEDAMEYVEGYTVCNELTVRDYLEDFSRPPIKVKNVDSFGPLGPWVVDRDDIADPHKLAVRTWVNGELRQEGNTKDLIFNIPELIEYISSFMTLQPGDMIATGTPKGLSDVVPGDEIIVEVENVGRLRTWLVSEEEYYSQAS</sequence>
<keyword evidence="2" id="KW-0479">Metal-binding</keyword>
<dbReference type="eggNOG" id="COG0179">
    <property type="taxonomic scope" value="Bacteria"/>
</dbReference>
<reference evidence="9 10" key="1">
    <citation type="submission" date="2014-06" db="EMBL/GenBank/DDBJ databases">
        <title>Whole Genome Sequences of Three Symbiotic Endozoicomonas Bacteria.</title>
        <authorList>
            <person name="Neave M.J."/>
            <person name="Apprill A."/>
            <person name="Voolstra C.R."/>
        </authorList>
    </citation>
    <scope>NUCLEOTIDE SEQUENCE [LARGE SCALE GENOMIC DNA]</scope>
    <source>
        <strain evidence="9 10">LMG 24815</strain>
    </source>
</reference>
<comment type="pathway">
    <text evidence="7">Aromatic compound metabolism; 4-hydroxyphenylacetate degradation; pyruvate and succinate semialdehyde from 4-hydroxyphenylacetate: step 5/7.</text>
</comment>
<evidence type="ECO:0000259" key="8">
    <source>
        <dbReference type="Pfam" id="PF01557"/>
    </source>
</evidence>
<gene>
    <name evidence="9" type="ORF">GZ77_24165</name>
</gene>
<dbReference type="GO" id="GO:0018800">
    <property type="term" value="F:5-oxopent-3-ene-1,2,5-tricarboxylate decarboxylase activity"/>
    <property type="evidence" value="ECO:0007669"/>
    <property type="project" value="UniProtKB-EC"/>
</dbReference>
<dbReference type="GO" id="GO:1901023">
    <property type="term" value="P:4-hydroxyphenylacetate catabolic process"/>
    <property type="evidence" value="ECO:0007669"/>
    <property type="project" value="InterPro"/>
</dbReference>
<comment type="similarity">
    <text evidence="1">Belongs to the FAH family.</text>
</comment>
<evidence type="ECO:0000256" key="5">
    <source>
        <dbReference type="ARBA" id="ARBA00057150"/>
    </source>
</evidence>
<dbReference type="PANTHER" id="PTHR11820:SF114">
    <property type="entry name" value="4-HYDROXYPHENYLACETATE CATABOLISM PROTEIN"/>
    <property type="match status" value="1"/>
</dbReference>
<evidence type="ECO:0000256" key="4">
    <source>
        <dbReference type="ARBA" id="ARBA00052790"/>
    </source>
</evidence>
<organism evidence="9 10">
    <name type="scientific">Endozoicomonas montiporae</name>
    <dbReference type="NCBI Taxonomy" id="1027273"/>
    <lineage>
        <taxon>Bacteria</taxon>
        <taxon>Pseudomonadati</taxon>
        <taxon>Pseudomonadota</taxon>
        <taxon>Gammaproteobacteria</taxon>
        <taxon>Oceanospirillales</taxon>
        <taxon>Endozoicomonadaceae</taxon>
        <taxon>Endozoicomonas</taxon>
    </lineage>
</organism>
<comment type="pathway">
    <text evidence="6">Aromatic compound metabolism; 4-hydroxyphenylacetate degradation; pyruvate and succinate semialdehyde from 4-hydroxyphenylacetate: step 4/7.</text>
</comment>
<comment type="function">
    <text evidence="5">Decarboxylates OPET (5-oxo-pent-3-ene-1,2,5-tricarboxylic acid) into HHDD (2-hydroxy-hept-2,4-diene-1,7-dioate) and isomerizes it to OHED (2-oxo-hept-3-ene-1,7-dioate).</text>
</comment>
<comment type="catalytic activity">
    <reaction evidence="3">
        <text>(3E,5R)-5-carboxy-2-oxohept-3-enedioate + H(+) = (4Z)-2-oxohept-4-enedioate + CO2</text>
        <dbReference type="Rhea" id="RHEA:14397"/>
        <dbReference type="ChEBI" id="CHEBI:15378"/>
        <dbReference type="ChEBI" id="CHEBI:16526"/>
        <dbReference type="ChEBI" id="CHEBI:87491"/>
        <dbReference type="ChEBI" id="CHEBI:87507"/>
        <dbReference type="EC" id="4.1.1.68"/>
    </reaction>
</comment>
<dbReference type="RefSeq" id="WP_034879384.1">
    <property type="nucleotide sequence ID" value="NZ_JOKG01000006.1"/>
</dbReference>
<evidence type="ECO:0000256" key="7">
    <source>
        <dbReference type="ARBA" id="ARBA00060680"/>
    </source>
</evidence>
<evidence type="ECO:0000313" key="9">
    <source>
        <dbReference type="EMBL" id="KEQ11622.1"/>
    </source>
</evidence>
<dbReference type="Pfam" id="PF01557">
    <property type="entry name" value="FAA_hydrolase"/>
    <property type="match status" value="1"/>
</dbReference>